<name>A0A401ZL94_9CHLR</name>
<proteinExistence type="predicted"/>
<accession>A0A401ZL94</accession>
<dbReference type="EMBL" id="BIFQ01000001">
    <property type="protein sequence ID" value="GCE07580.1"/>
    <property type="molecule type" value="Genomic_DNA"/>
</dbReference>
<evidence type="ECO:0000313" key="2">
    <source>
        <dbReference type="Proteomes" id="UP000287224"/>
    </source>
</evidence>
<dbReference type="GO" id="GO:0003700">
    <property type="term" value="F:DNA-binding transcription factor activity"/>
    <property type="evidence" value="ECO:0007669"/>
    <property type="project" value="TreeGrafter"/>
</dbReference>
<protein>
    <submittedName>
        <fullName evidence="1">Transcriptional regulator</fullName>
    </submittedName>
</protein>
<dbReference type="PANTHER" id="PTHR33221">
    <property type="entry name" value="WINGED HELIX-TURN-HELIX TRANSCRIPTIONAL REGULATOR, RRF2 FAMILY"/>
    <property type="match status" value="1"/>
</dbReference>
<dbReference type="PANTHER" id="PTHR33221:SF13">
    <property type="entry name" value="TRANSCRIPTIONAL REGULATOR-RELATED"/>
    <property type="match status" value="1"/>
</dbReference>
<dbReference type="InterPro" id="IPR036390">
    <property type="entry name" value="WH_DNA-bd_sf"/>
</dbReference>
<keyword evidence="2" id="KW-1185">Reference proteome</keyword>
<sequence length="164" mass="18485">MKLSEGVEWGLHCVSVLAELPPGATLPTKALAQYHGLSETYLAKHLQALTNARIIESLPGPKGGYRLQRSPEEITVLEVVEAIDGREPLFRCTEIRQQGPLAQEPQAYRRPCGIHVVMAQAEKAWRDALREQTIADLVAHYQHDVAVKQQQRSTQWVTERMRRA</sequence>
<gene>
    <name evidence="1" type="ORF">KDAU_49090</name>
</gene>
<dbReference type="GO" id="GO:0005829">
    <property type="term" value="C:cytosol"/>
    <property type="evidence" value="ECO:0007669"/>
    <property type="project" value="TreeGrafter"/>
</dbReference>
<comment type="caution">
    <text evidence="1">The sequence shown here is derived from an EMBL/GenBank/DDBJ whole genome shotgun (WGS) entry which is preliminary data.</text>
</comment>
<dbReference type="Gene3D" id="1.10.10.10">
    <property type="entry name" value="Winged helix-like DNA-binding domain superfamily/Winged helix DNA-binding domain"/>
    <property type="match status" value="1"/>
</dbReference>
<evidence type="ECO:0000313" key="1">
    <source>
        <dbReference type="EMBL" id="GCE07580.1"/>
    </source>
</evidence>
<dbReference type="InterPro" id="IPR036388">
    <property type="entry name" value="WH-like_DNA-bd_sf"/>
</dbReference>
<dbReference type="Pfam" id="PF02082">
    <property type="entry name" value="Rrf2"/>
    <property type="match status" value="1"/>
</dbReference>
<dbReference type="Proteomes" id="UP000287224">
    <property type="component" value="Unassembled WGS sequence"/>
</dbReference>
<dbReference type="PROSITE" id="PS51197">
    <property type="entry name" value="HTH_RRF2_2"/>
    <property type="match status" value="1"/>
</dbReference>
<dbReference type="NCBIfam" id="TIGR00738">
    <property type="entry name" value="rrf2_super"/>
    <property type="match status" value="1"/>
</dbReference>
<dbReference type="AlphaFoldDB" id="A0A401ZL94"/>
<dbReference type="InterPro" id="IPR030489">
    <property type="entry name" value="TR_Rrf2-type_CS"/>
</dbReference>
<dbReference type="InterPro" id="IPR000944">
    <property type="entry name" value="Tscrpt_reg_Rrf2"/>
</dbReference>
<dbReference type="PROSITE" id="PS01332">
    <property type="entry name" value="HTH_RRF2_1"/>
    <property type="match status" value="1"/>
</dbReference>
<reference evidence="2" key="1">
    <citation type="submission" date="2018-12" db="EMBL/GenBank/DDBJ databases">
        <title>Tengunoibacter tsumagoiensis gen. nov., sp. nov., Dictyobacter kobayashii sp. nov., D. alpinus sp. nov., and D. joshuensis sp. nov. and description of Dictyobacteraceae fam. nov. within the order Ktedonobacterales isolated from Tengu-no-mugimeshi.</title>
        <authorList>
            <person name="Wang C.M."/>
            <person name="Zheng Y."/>
            <person name="Sakai Y."/>
            <person name="Toyoda A."/>
            <person name="Minakuchi Y."/>
            <person name="Abe K."/>
            <person name="Yokota A."/>
            <person name="Yabe S."/>
        </authorList>
    </citation>
    <scope>NUCLEOTIDE SEQUENCE [LARGE SCALE GENOMIC DNA]</scope>
    <source>
        <strain evidence="2">S-27</strain>
    </source>
</reference>
<dbReference type="RefSeq" id="WP_126598951.1">
    <property type="nucleotide sequence ID" value="NZ_BIFQ01000001.1"/>
</dbReference>
<dbReference type="OrthoDB" id="9808360at2"/>
<dbReference type="SUPFAM" id="SSF46785">
    <property type="entry name" value="Winged helix' DNA-binding domain"/>
    <property type="match status" value="1"/>
</dbReference>
<organism evidence="1 2">
    <name type="scientific">Dictyobacter aurantiacus</name>
    <dbReference type="NCBI Taxonomy" id="1936993"/>
    <lineage>
        <taxon>Bacteria</taxon>
        <taxon>Bacillati</taxon>
        <taxon>Chloroflexota</taxon>
        <taxon>Ktedonobacteria</taxon>
        <taxon>Ktedonobacterales</taxon>
        <taxon>Dictyobacteraceae</taxon>
        <taxon>Dictyobacter</taxon>
    </lineage>
</organism>